<feature type="domain" description="HTH araC/xylS-type" evidence="10">
    <location>
        <begin position="22"/>
        <end position="118"/>
    </location>
</feature>
<dbReference type="InterPro" id="IPR018060">
    <property type="entry name" value="HTH_AraC"/>
</dbReference>
<keyword evidence="5" id="KW-0805">Transcription regulation</keyword>
<reference evidence="11 12" key="1">
    <citation type="submission" date="2020-04" db="EMBL/GenBank/DDBJ databases">
        <title>Zoogloea sp. G-4-1-14 isolated from soil.</title>
        <authorList>
            <person name="Dahal R.H."/>
        </authorList>
    </citation>
    <scope>NUCLEOTIDE SEQUENCE [LARGE SCALE GENOMIC DNA]</scope>
    <source>
        <strain evidence="11 12">G-4-1-14</strain>
    </source>
</reference>
<dbReference type="GO" id="GO:0003908">
    <property type="term" value="F:methylated-DNA-[protein]-cysteine S-methyltransferase activity"/>
    <property type="evidence" value="ECO:0007669"/>
    <property type="project" value="UniProtKB-EC"/>
</dbReference>
<evidence type="ECO:0000256" key="6">
    <source>
        <dbReference type="ARBA" id="ARBA00023125"/>
    </source>
</evidence>
<dbReference type="PANTHER" id="PTHR10815">
    <property type="entry name" value="METHYLATED-DNA--PROTEIN-CYSTEINE METHYLTRANSFERASE"/>
    <property type="match status" value="1"/>
</dbReference>
<evidence type="ECO:0000256" key="8">
    <source>
        <dbReference type="ARBA" id="ARBA00023204"/>
    </source>
</evidence>
<keyword evidence="7" id="KW-0804">Transcription</keyword>
<dbReference type="SMART" id="SM00342">
    <property type="entry name" value="HTH_ARAC"/>
    <property type="match status" value="1"/>
</dbReference>
<dbReference type="GO" id="GO:0043565">
    <property type="term" value="F:sequence-specific DNA binding"/>
    <property type="evidence" value="ECO:0007669"/>
    <property type="project" value="InterPro"/>
</dbReference>
<dbReference type="Gene3D" id="1.10.10.10">
    <property type="entry name" value="Winged helix-like DNA-binding domain superfamily/Winged helix DNA-binding domain"/>
    <property type="match status" value="1"/>
</dbReference>
<protein>
    <submittedName>
        <fullName evidence="11">Methylated-DNA--[protein]-cysteine S-methyltransferase</fullName>
        <ecNumber evidence="11">2.1.1.63</ecNumber>
    </submittedName>
</protein>
<evidence type="ECO:0000313" key="11">
    <source>
        <dbReference type="EMBL" id="NML24453.1"/>
    </source>
</evidence>
<dbReference type="InterPro" id="IPR018062">
    <property type="entry name" value="HTH_AraC-typ_CS"/>
</dbReference>
<evidence type="ECO:0000256" key="9">
    <source>
        <dbReference type="ARBA" id="ARBA00049348"/>
    </source>
</evidence>
<keyword evidence="4" id="KW-0227">DNA damage</keyword>
<comment type="caution">
    <text evidence="11">The sequence shown here is derived from an EMBL/GenBank/DDBJ whole genome shotgun (WGS) entry which is preliminary data.</text>
</comment>
<sequence>MDIATRTADNQALAQRQAGLVEQACRLLEAADQAPRLTALAEALGVSPSHLHRLFKSATGVTPAAYAAALRAQRVRDGLRPGVTVTTALHDAGYTSAAAFHAEAPGRLGMTPGRYRAGGVDTEIRFALGQSTLGALLVAASPIGICAIALGDDPEQLVKELQDRFPKARLIGDDPEFARHMARIAGLMETPGPGAHLLPLDIRGTAFQQRVWEALMRIPAGSTLSYTELARQLGMPRAVRAVASACAANVLAVAIPCHRVVRSDGALAGYRWGIARKAELLRREAGHEPAA</sequence>
<dbReference type="InterPro" id="IPR036631">
    <property type="entry name" value="MGMT_N_sf"/>
</dbReference>
<dbReference type="EC" id="2.1.1.63" evidence="11"/>
<keyword evidence="3 11" id="KW-0808">Transferase</keyword>
<dbReference type="Pfam" id="PF12833">
    <property type="entry name" value="HTH_18"/>
    <property type="match status" value="1"/>
</dbReference>
<dbReference type="PROSITE" id="PS01124">
    <property type="entry name" value="HTH_ARAC_FAMILY_2"/>
    <property type="match status" value="1"/>
</dbReference>
<dbReference type="RefSeq" id="WP_169144081.1">
    <property type="nucleotide sequence ID" value="NZ_JABBGA010000001.1"/>
</dbReference>
<dbReference type="Pfam" id="PF01035">
    <property type="entry name" value="DNA_binding_1"/>
    <property type="match status" value="1"/>
</dbReference>
<keyword evidence="2 11" id="KW-0489">Methyltransferase</keyword>
<dbReference type="Gene3D" id="3.30.160.70">
    <property type="entry name" value="Methylated DNA-protein cysteine methyltransferase domain"/>
    <property type="match status" value="1"/>
</dbReference>
<dbReference type="SUPFAM" id="SSF46767">
    <property type="entry name" value="Methylated DNA-protein cysteine methyltransferase, C-terminal domain"/>
    <property type="match status" value="1"/>
</dbReference>
<comment type="catalytic activity">
    <reaction evidence="1">
        <text>a 4-O-methyl-thymidine in DNA + L-cysteinyl-[protein] = a thymidine in DNA + S-methyl-L-cysteinyl-[protein]</text>
        <dbReference type="Rhea" id="RHEA:53428"/>
        <dbReference type="Rhea" id="RHEA-COMP:10131"/>
        <dbReference type="Rhea" id="RHEA-COMP:10132"/>
        <dbReference type="Rhea" id="RHEA-COMP:13555"/>
        <dbReference type="Rhea" id="RHEA-COMP:13556"/>
        <dbReference type="ChEBI" id="CHEBI:29950"/>
        <dbReference type="ChEBI" id="CHEBI:82612"/>
        <dbReference type="ChEBI" id="CHEBI:137386"/>
        <dbReference type="ChEBI" id="CHEBI:137387"/>
        <dbReference type="EC" id="2.1.1.63"/>
    </reaction>
</comment>
<evidence type="ECO:0000259" key="10">
    <source>
        <dbReference type="PROSITE" id="PS01124"/>
    </source>
</evidence>
<proteinExistence type="predicted"/>
<dbReference type="InterPro" id="IPR001497">
    <property type="entry name" value="MethylDNA_cys_MeTrfase_AS"/>
</dbReference>
<dbReference type="AlphaFoldDB" id="A0A848G1X9"/>
<dbReference type="GO" id="GO:0032259">
    <property type="term" value="P:methylation"/>
    <property type="evidence" value="ECO:0007669"/>
    <property type="project" value="UniProtKB-KW"/>
</dbReference>
<dbReference type="InterPro" id="IPR009057">
    <property type="entry name" value="Homeodomain-like_sf"/>
</dbReference>
<dbReference type="FunFam" id="1.10.10.10:FF:000410">
    <property type="entry name" value="ADA regulatory protein, putative"/>
    <property type="match status" value="1"/>
</dbReference>
<evidence type="ECO:0000256" key="1">
    <source>
        <dbReference type="ARBA" id="ARBA00001286"/>
    </source>
</evidence>
<gene>
    <name evidence="11" type="ORF">HHL15_01750</name>
</gene>
<evidence type="ECO:0000313" key="12">
    <source>
        <dbReference type="Proteomes" id="UP000580043"/>
    </source>
</evidence>
<dbReference type="EMBL" id="JABBGA010000001">
    <property type="protein sequence ID" value="NML24453.1"/>
    <property type="molecule type" value="Genomic_DNA"/>
</dbReference>
<dbReference type="InterPro" id="IPR036217">
    <property type="entry name" value="MethylDNA_cys_MeTrfase_DNAb"/>
</dbReference>
<evidence type="ECO:0000256" key="5">
    <source>
        <dbReference type="ARBA" id="ARBA00023015"/>
    </source>
</evidence>
<keyword evidence="6" id="KW-0238">DNA-binding</keyword>
<dbReference type="CDD" id="cd06445">
    <property type="entry name" value="ATase"/>
    <property type="match status" value="1"/>
</dbReference>
<dbReference type="SUPFAM" id="SSF53155">
    <property type="entry name" value="Methylated DNA-protein cysteine methyltransferase domain"/>
    <property type="match status" value="1"/>
</dbReference>
<evidence type="ECO:0000256" key="2">
    <source>
        <dbReference type="ARBA" id="ARBA00022603"/>
    </source>
</evidence>
<evidence type="ECO:0000256" key="4">
    <source>
        <dbReference type="ARBA" id="ARBA00022763"/>
    </source>
</evidence>
<dbReference type="PROSITE" id="PS00374">
    <property type="entry name" value="MGMT"/>
    <property type="match status" value="1"/>
</dbReference>
<dbReference type="PROSITE" id="PS00041">
    <property type="entry name" value="HTH_ARAC_FAMILY_1"/>
    <property type="match status" value="1"/>
</dbReference>
<comment type="catalytic activity">
    <reaction evidence="9">
        <text>a 6-O-methyl-2'-deoxyguanosine in DNA + L-cysteinyl-[protein] = S-methyl-L-cysteinyl-[protein] + a 2'-deoxyguanosine in DNA</text>
        <dbReference type="Rhea" id="RHEA:24000"/>
        <dbReference type="Rhea" id="RHEA-COMP:10131"/>
        <dbReference type="Rhea" id="RHEA-COMP:10132"/>
        <dbReference type="Rhea" id="RHEA-COMP:11367"/>
        <dbReference type="Rhea" id="RHEA-COMP:11368"/>
        <dbReference type="ChEBI" id="CHEBI:29950"/>
        <dbReference type="ChEBI" id="CHEBI:82612"/>
        <dbReference type="ChEBI" id="CHEBI:85445"/>
        <dbReference type="ChEBI" id="CHEBI:85448"/>
        <dbReference type="EC" id="2.1.1.63"/>
    </reaction>
</comment>
<keyword evidence="8" id="KW-0234">DNA repair</keyword>
<organism evidence="11 12">
    <name type="scientific">Zoogloea dura</name>
    <dbReference type="NCBI Taxonomy" id="2728840"/>
    <lineage>
        <taxon>Bacteria</taxon>
        <taxon>Pseudomonadati</taxon>
        <taxon>Pseudomonadota</taxon>
        <taxon>Betaproteobacteria</taxon>
        <taxon>Rhodocyclales</taxon>
        <taxon>Zoogloeaceae</taxon>
        <taxon>Zoogloea</taxon>
    </lineage>
</organism>
<dbReference type="SUPFAM" id="SSF46689">
    <property type="entry name" value="Homeodomain-like"/>
    <property type="match status" value="1"/>
</dbReference>
<dbReference type="GO" id="GO:0003700">
    <property type="term" value="F:DNA-binding transcription factor activity"/>
    <property type="evidence" value="ECO:0007669"/>
    <property type="project" value="InterPro"/>
</dbReference>
<dbReference type="Proteomes" id="UP000580043">
    <property type="component" value="Unassembled WGS sequence"/>
</dbReference>
<accession>A0A848G1X9</accession>
<keyword evidence="12" id="KW-1185">Reference proteome</keyword>
<dbReference type="Gene3D" id="1.10.10.60">
    <property type="entry name" value="Homeodomain-like"/>
    <property type="match status" value="1"/>
</dbReference>
<evidence type="ECO:0000256" key="3">
    <source>
        <dbReference type="ARBA" id="ARBA00022679"/>
    </source>
</evidence>
<evidence type="ECO:0000256" key="7">
    <source>
        <dbReference type="ARBA" id="ARBA00023163"/>
    </source>
</evidence>
<dbReference type="GO" id="GO:0006281">
    <property type="term" value="P:DNA repair"/>
    <property type="evidence" value="ECO:0007669"/>
    <property type="project" value="UniProtKB-KW"/>
</dbReference>
<dbReference type="InterPro" id="IPR014048">
    <property type="entry name" value="MethylDNA_cys_MeTrfase_DNA-bd"/>
</dbReference>
<name>A0A848G1X9_9RHOO</name>
<dbReference type="InterPro" id="IPR036388">
    <property type="entry name" value="WH-like_DNA-bd_sf"/>
</dbReference>
<dbReference type="PANTHER" id="PTHR10815:SF14">
    <property type="entry name" value="BIFUNCTIONAL TRANSCRIPTIONAL ACTIVATOR_DNA REPAIR ENZYME ADA"/>
    <property type="match status" value="1"/>
</dbReference>
<dbReference type="NCBIfam" id="TIGR00589">
    <property type="entry name" value="ogt"/>
    <property type="match status" value="1"/>
</dbReference>